<keyword evidence="4" id="KW-0227">DNA damage</keyword>
<feature type="compositionally biased region" description="Acidic residues" evidence="8">
    <location>
        <begin position="745"/>
        <end position="756"/>
    </location>
</feature>
<keyword evidence="3" id="KW-0547">Nucleotide-binding</keyword>
<dbReference type="GO" id="GO:0003689">
    <property type="term" value="F:DNA clamp loader activity"/>
    <property type="evidence" value="ECO:0007669"/>
    <property type="project" value="TreeGrafter"/>
</dbReference>
<dbReference type="GO" id="GO:0006281">
    <property type="term" value="P:DNA repair"/>
    <property type="evidence" value="ECO:0007669"/>
    <property type="project" value="InterPro"/>
</dbReference>
<evidence type="ECO:0000256" key="7">
    <source>
        <dbReference type="ARBA" id="ARBA00023306"/>
    </source>
</evidence>
<keyword evidence="7" id="KW-0131">Cell cycle</keyword>
<dbReference type="SUPFAM" id="SSF52540">
    <property type="entry name" value="P-loop containing nucleoside triphosphate hydrolases"/>
    <property type="match status" value="1"/>
</dbReference>
<evidence type="ECO:0000256" key="5">
    <source>
        <dbReference type="ARBA" id="ARBA00022840"/>
    </source>
</evidence>
<feature type="region of interest" description="Disordered" evidence="8">
    <location>
        <begin position="702"/>
        <end position="756"/>
    </location>
</feature>
<evidence type="ECO:0000256" key="8">
    <source>
        <dbReference type="SAM" id="MobiDB-lite"/>
    </source>
</evidence>
<dbReference type="GO" id="GO:0033314">
    <property type="term" value="P:mitotic DNA replication checkpoint signaling"/>
    <property type="evidence" value="ECO:0007669"/>
    <property type="project" value="TreeGrafter"/>
</dbReference>
<evidence type="ECO:0000256" key="3">
    <source>
        <dbReference type="ARBA" id="ARBA00022741"/>
    </source>
</evidence>
<evidence type="ECO:0000256" key="6">
    <source>
        <dbReference type="ARBA" id="ARBA00023242"/>
    </source>
</evidence>
<evidence type="ECO:0000256" key="1">
    <source>
        <dbReference type="ARBA" id="ARBA00004123"/>
    </source>
</evidence>
<dbReference type="Proteomes" id="UP001153365">
    <property type="component" value="Unassembled WGS sequence"/>
</dbReference>
<feature type="compositionally biased region" description="Polar residues" evidence="8">
    <location>
        <begin position="84"/>
        <end position="94"/>
    </location>
</feature>
<dbReference type="GO" id="GO:0005524">
    <property type="term" value="F:ATP binding"/>
    <property type="evidence" value="ECO:0007669"/>
    <property type="project" value="UniProtKB-KW"/>
</dbReference>
<dbReference type="EMBL" id="CALTRL010001220">
    <property type="protein sequence ID" value="CAH7671612.1"/>
    <property type="molecule type" value="Genomic_DNA"/>
</dbReference>
<dbReference type="InterPro" id="IPR004582">
    <property type="entry name" value="Checkpoint_prot_Rad17_Rad24"/>
</dbReference>
<dbReference type="Gene3D" id="3.40.50.300">
    <property type="entry name" value="P-loop containing nucleotide triphosphate hydrolases"/>
    <property type="match status" value="1"/>
</dbReference>
<accession>A0AAV0ASN5</accession>
<dbReference type="AlphaFoldDB" id="A0AAV0ASN5"/>
<reference evidence="9" key="1">
    <citation type="submission" date="2022-06" db="EMBL/GenBank/DDBJ databases">
        <authorList>
            <consortium name="SYNGENTA / RWTH Aachen University"/>
        </authorList>
    </citation>
    <scope>NUCLEOTIDE SEQUENCE</scope>
</reference>
<keyword evidence="5" id="KW-0067">ATP-binding</keyword>
<feature type="region of interest" description="Disordered" evidence="8">
    <location>
        <begin position="1"/>
        <end position="94"/>
    </location>
</feature>
<dbReference type="Pfam" id="PF03215">
    <property type="entry name" value="Rad17"/>
    <property type="match status" value="1"/>
</dbReference>
<comment type="similarity">
    <text evidence="2">Belongs to the rad17/RAD24 family.</text>
</comment>
<evidence type="ECO:0000313" key="10">
    <source>
        <dbReference type="Proteomes" id="UP001153365"/>
    </source>
</evidence>
<organism evidence="9 10">
    <name type="scientific">Phakopsora pachyrhizi</name>
    <name type="common">Asian soybean rust disease fungus</name>
    <dbReference type="NCBI Taxonomy" id="170000"/>
    <lineage>
        <taxon>Eukaryota</taxon>
        <taxon>Fungi</taxon>
        <taxon>Dikarya</taxon>
        <taxon>Basidiomycota</taxon>
        <taxon>Pucciniomycotina</taxon>
        <taxon>Pucciniomycetes</taxon>
        <taxon>Pucciniales</taxon>
        <taxon>Phakopsoraceae</taxon>
        <taxon>Phakopsora</taxon>
    </lineage>
</organism>
<dbReference type="PANTHER" id="PTHR12172:SF0">
    <property type="entry name" value="CELL CYCLE CHECKPOINT PROTEIN RAD17"/>
    <property type="match status" value="1"/>
</dbReference>
<dbReference type="GO" id="GO:0003682">
    <property type="term" value="F:chromatin binding"/>
    <property type="evidence" value="ECO:0007669"/>
    <property type="project" value="TreeGrafter"/>
</dbReference>
<comment type="subcellular location">
    <subcellularLocation>
        <location evidence="1">Nucleus</location>
    </subcellularLocation>
</comment>
<dbReference type="PANTHER" id="PTHR12172">
    <property type="entry name" value="CELL CYCLE CHECKPOINT PROTEIN RAD17"/>
    <property type="match status" value="1"/>
</dbReference>
<name>A0AAV0ASN5_PHAPC</name>
<keyword evidence="10" id="KW-1185">Reference proteome</keyword>
<feature type="compositionally biased region" description="Basic and acidic residues" evidence="8">
    <location>
        <begin position="707"/>
        <end position="718"/>
    </location>
</feature>
<dbReference type="GO" id="GO:0005634">
    <property type="term" value="C:nucleus"/>
    <property type="evidence" value="ECO:0007669"/>
    <property type="project" value="UniProtKB-SubCell"/>
</dbReference>
<evidence type="ECO:0000313" key="9">
    <source>
        <dbReference type="EMBL" id="CAH7671612.1"/>
    </source>
</evidence>
<evidence type="ECO:0000256" key="4">
    <source>
        <dbReference type="ARBA" id="ARBA00022763"/>
    </source>
</evidence>
<dbReference type="InterPro" id="IPR027417">
    <property type="entry name" value="P-loop_NTPase"/>
</dbReference>
<evidence type="ECO:0000256" key="2">
    <source>
        <dbReference type="ARBA" id="ARBA00006168"/>
    </source>
</evidence>
<protein>
    <submittedName>
        <fullName evidence="9">Rad17 cell cycle checkpoint protein-domain-containing protein</fullName>
    </submittedName>
</protein>
<gene>
    <name evidence="9" type="ORF">PPACK8108_LOCUS6403</name>
</gene>
<dbReference type="GO" id="GO:0000077">
    <property type="term" value="P:DNA damage checkpoint signaling"/>
    <property type="evidence" value="ECO:0007669"/>
    <property type="project" value="TreeGrafter"/>
</dbReference>
<feature type="compositionally biased region" description="Basic and acidic residues" evidence="8">
    <location>
        <begin position="32"/>
        <end position="50"/>
    </location>
</feature>
<sequence>MSRRRDRNRGGERERPISSVIYCLRPPPPESEPIRKNFSDRSLSRRERNPHQSPPTSDLSLEPLNETPPRSNRRRRSSSPSPSKTSGWSDLSHQPNSELWCDRFKPSDPSELTIHPKKLDLIKSWLKDALTGSNSVSRYRRLIVLSGPAGCGKSTTIRTLAHSITHSRSELEHSDKLPLHPKLGGSSVGYEILEWRNGEGGDLDYSRVNEFSLWLARASFGSTLLFNDENGGSSINDRPENNRPRLLLVDELPNLYHSETLESFCGALRNHLNNPRPSTPPLALIISESSLTRGSEGADDALSGAYSGSFNTINPSEQSGLNVRNVLPVDVLNHPACFHLKLNPINNTIMKRMVNRLVDQEISGWKGSKLKLKRLSPGAIERILMASMGDVRSVLNNLQLVYETSGSDESVETGGSKQTEKKRKKKADVISLNAISSIGFRDESLIIFHCLGKVLYNKRWGDDLIEDRKDKRDRGSSPDRLPDYLKDFERRQLKTDIEGLYSEMTAPIDHFVIFLHQNYVNFVDIIEESENVLEYLSNSDLFEGVFDQRWSLKSLRSLYQFHVAVRGMMLCLPSPVKRKSQKLLGGEYFERRKDQSKKFRELEDFKGRLKVEPVKGSSRFRGEVVKDEDLSPALNFLTFDKLAVEVLPYLSMIDKSKSFKGEFESIVNQIGSIDSLKSKNSNFKTRGLELSPSGGDFYAEVEEGEEGGERISQEDKSWRSKNIALDQDSSEGNLDEDGSEKNWFEEEDGGDDIEDF</sequence>
<comment type="caution">
    <text evidence="9">The sequence shown here is derived from an EMBL/GenBank/DDBJ whole genome shotgun (WGS) entry which is preliminary data.</text>
</comment>
<proteinExistence type="inferred from homology"/>
<keyword evidence="6" id="KW-0539">Nucleus</keyword>